<evidence type="ECO:0000256" key="1">
    <source>
        <dbReference type="ARBA" id="ARBA00007936"/>
    </source>
</evidence>
<evidence type="ECO:0000313" key="5">
    <source>
        <dbReference type="Proteomes" id="UP000225706"/>
    </source>
</evidence>
<accession>A0A2B4RWZ4</accession>
<dbReference type="Gene3D" id="2.80.10.50">
    <property type="match status" value="1"/>
</dbReference>
<dbReference type="InterPro" id="IPR056378">
    <property type="entry name" value="Let-756-like_FGF"/>
</dbReference>
<dbReference type="InterPro" id="IPR008996">
    <property type="entry name" value="IL1/FGF"/>
</dbReference>
<dbReference type="PRINTS" id="PR00263">
    <property type="entry name" value="HBGFFGF"/>
</dbReference>
<dbReference type="PROSITE" id="PS00247">
    <property type="entry name" value="HBGF_FGF"/>
    <property type="match status" value="1"/>
</dbReference>
<protein>
    <recommendedName>
        <fullName evidence="2">Fibroblast growth factor</fullName>
        <shortName evidence="2">FGF</shortName>
    </recommendedName>
</protein>
<keyword evidence="5" id="KW-1185">Reference proteome</keyword>
<dbReference type="InterPro" id="IPR002209">
    <property type="entry name" value="Fibroblast_GF_fam"/>
</dbReference>
<dbReference type="SUPFAM" id="SSF50353">
    <property type="entry name" value="Cytokine"/>
    <property type="match status" value="1"/>
</dbReference>
<feature type="region of interest" description="Disordered" evidence="3">
    <location>
        <begin position="215"/>
        <end position="238"/>
    </location>
</feature>
<dbReference type="PANTHER" id="PTHR11486">
    <property type="entry name" value="FIBROBLAST GROWTH FACTOR"/>
    <property type="match status" value="1"/>
</dbReference>
<evidence type="ECO:0000256" key="3">
    <source>
        <dbReference type="SAM" id="MobiDB-lite"/>
    </source>
</evidence>
<evidence type="ECO:0000313" key="4">
    <source>
        <dbReference type="EMBL" id="PFX20742.1"/>
    </source>
</evidence>
<dbReference type="AlphaFoldDB" id="A0A2B4RWZ4"/>
<dbReference type="EMBL" id="LSMT01000305">
    <property type="protein sequence ID" value="PFX20742.1"/>
    <property type="molecule type" value="Genomic_DNA"/>
</dbReference>
<gene>
    <name evidence="4" type="primary">FGF20</name>
    <name evidence="4" type="ORF">AWC38_SpisGene14790</name>
</gene>
<dbReference type="STRING" id="50429.A0A2B4RWZ4"/>
<dbReference type="Pfam" id="PF00167">
    <property type="entry name" value="FGF"/>
    <property type="match status" value="1"/>
</dbReference>
<dbReference type="CDD" id="cd00058">
    <property type="entry name" value="beta-trefoil_FGF"/>
    <property type="match status" value="1"/>
</dbReference>
<reference evidence="5" key="1">
    <citation type="journal article" date="2017" name="bioRxiv">
        <title>Comparative analysis of the genomes of Stylophora pistillata and Acropora digitifera provides evidence for extensive differences between species of corals.</title>
        <authorList>
            <person name="Voolstra C.R."/>
            <person name="Li Y."/>
            <person name="Liew Y.J."/>
            <person name="Baumgarten S."/>
            <person name="Zoccola D."/>
            <person name="Flot J.-F."/>
            <person name="Tambutte S."/>
            <person name="Allemand D."/>
            <person name="Aranda M."/>
        </authorList>
    </citation>
    <scope>NUCLEOTIDE SEQUENCE [LARGE SCALE GENOMIC DNA]</scope>
</reference>
<organism evidence="4 5">
    <name type="scientific">Stylophora pistillata</name>
    <name type="common">Smooth cauliflower coral</name>
    <dbReference type="NCBI Taxonomy" id="50429"/>
    <lineage>
        <taxon>Eukaryota</taxon>
        <taxon>Metazoa</taxon>
        <taxon>Cnidaria</taxon>
        <taxon>Anthozoa</taxon>
        <taxon>Hexacorallia</taxon>
        <taxon>Scleractinia</taxon>
        <taxon>Astrocoeniina</taxon>
        <taxon>Pocilloporidae</taxon>
        <taxon>Stylophora</taxon>
    </lineage>
</organism>
<evidence type="ECO:0000256" key="2">
    <source>
        <dbReference type="RuleBase" id="RU049442"/>
    </source>
</evidence>
<sequence length="311" mass="35357">MTSIYDNTVCEVKIQMPIPGNPFPRSSRRGNYRVRTKAHPFRHTDWEELLKREWNKRAPPLSPLEWREKHARNTNAEDYCEFLMGRRCGRRRRLLFRSGYYLTIQPDGSVKGTKQKDCPYAIVEICSVGAGLVKIAGVETEFFLTIDDSGTLRATDADSEECVFEEVMVKDFYSAYKSYAYSNEHWTVAINDKDGRAYSARCQGLIDSDLEAHSLPEMMPDSDASSDEESTSETRTSLEVDSDTSRFIGLDASRFLEHQTSRLFDLLNFDLEACLMAELQEDEGHAVVFPDNDADIGPSLSEILRELGTSL</sequence>
<dbReference type="PRINTS" id="PR00262">
    <property type="entry name" value="IL1HBGF"/>
</dbReference>
<comment type="similarity">
    <text evidence="1 2">Belongs to the heparin-binding growth factors family.</text>
</comment>
<dbReference type="GO" id="GO:0008083">
    <property type="term" value="F:growth factor activity"/>
    <property type="evidence" value="ECO:0007669"/>
    <property type="project" value="InterPro"/>
</dbReference>
<dbReference type="OrthoDB" id="6158176at2759"/>
<name>A0A2B4RWZ4_STYPI</name>
<comment type="caution">
    <text evidence="4">The sequence shown here is derived from an EMBL/GenBank/DDBJ whole genome shotgun (WGS) entry which is preliminary data.</text>
</comment>
<dbReference type="SMART" id="SM00442">
    <property type="entry name" value="FGF"/>
    <property type="match status" value="1"/>
</dbReference>
<proteinExistence type="inferred from homology"/>
<dbReference type="Proteomes" id="UP000225706">
    <property type="component" value="Unassembled WGS sequence"/>
</dbReference>